<name>G7YF09_CLOSI</name>
<dbReference type="EMBL" id="DF143166">
    <property type="protein sequence ID" value="GAA51544.1"/>
    <property type="molecule type" value="Genomic_DNA"/>
</dbReference>
<gene>
    <name evidence="1" type="ORF">CLF_106356</name>
</gene>
<reference evidence="1" key="1">
    <citation type="journal article" date="2011" name="Genome Biol.">
        <title>The draft genome of the carcinogenic human liver fluke Clonorchis sinensis.</title>
        <authorList>
            <person name="Wang X."/>
            <person name="Chen W."/>
            <person name="Huang Y."/>
            <person name="Sun J."/>
            <person name="Men J."/>
            <person name="Liu H."/>
            <person name="Luo F."/>
            <person name="Guo L."/>
            <person name="Lv X."/>
            <person name="Deng C."/>
            <person name="Zhou C."/>
            <person name="Fan Y."/>
            <person name="Li X."/>
            <person name="Huang L."/>
            <person name="Hu Y."/>
            <person name="Liang C."/>
            <person name="Hu X."/>
            <person name="Xu J."/>
            <person name="Yu X."/>
        </authorList>
    </citation>
    <scope>NUCLEOTIDE SEQUENCE [LARGE SCALE GENOMIC DNA]</scope>
    <source>
        <strain evidence="1">Henan</strain>
    </source>
</reference>
<proteinExistence type="predicted"/>
<sequence>MTAFVSCLRSCPACDLRESPCTHFRPMVVFVCDKNGLNVPSFTFVRLRTLLKRYGDVIQEDSANQCSRGGYRLGLCESLIAIVFSTPFCQEDPTEPKAYPLPQRNQTISHFSRDPFEISAICVDVLSDKDRAEFTGCKRLHVTRQRFLLQQKQQAPNPSFESRRHTSVVKNSVNLRL</sequence>
<dbReference type="AlphaFoldDB" id="G7YF09"/>
<reference key="2">
    <citation type="submission" date="2011-10" db="EMBL/GenBank/DDBJ databases">
        <title>The genome and transcriptome sequence of Clonorchis sinensis provide insights into the carcinogenic liver fluke.</title>
        <authorList>
            <person name="Wang X."/>
            <person name="Huang Y."/>
            <person name="Chen W."/>
            <person name="Liu H."/>
            <person name="Guo L."/>
            <person name="Chen Y."/>
            <person name="Luo F."/>
            <person name="Zhou W."/>
            <person name="Sun J."/>
            <person name="Mao Q."/>
            <person name="Liang P."/>
            <person name="Zhou C."/>
            <person name="Tian Y."/>
            <person name="Men J."/>
            <person name="Lv X."/>
            <person name="Huang L."/>
            <person name="Zhou J."/>
            <person name="Hu Y."/>
            <person name="Li R."/>
            <person name="Zhang F."/>
            <person name="Lei H."/>
            <person name="Li X."/>
            <person name="Hu X."/>
            <person name="Liang C."/>
            <person name="Xu J."/>
            <person name="Wu Z."/>
            <person name="Yu X."/>
        </authorList>
    </citation>
    <scope>NUCLEOTIDE SEQUENCE</scope>
    <source>
        <strain>Henan</strain>
    </source>
</reference>
<evidence type="ECO:0000313" key="2">
    <source>
        <dbReference type="Proteomes" id="UP000008909"/>
    </source>
</evidence>
<protein>
    <submittedName>
        <fullName evidence="1">Uncharacterized protein</fullName>
    </submittedName>
</protein>
<dbReference type="Proteomes" id="UP000008909">
    <property type="component" value="Unassembled WGS sequence"/>
</dbReference>
<evidence type="ECO:0000313" key="1">
    <source>
        <dbReference type="EMBL" id="GAA51544.1"/>
    </source>
</evidence>
<accession>G7YF09</accession>
<organism evidence="1 2">
    <name type="scientific">Clonorchis sinensis</name>
    <name type="common">Chinese liver fluke</name>
    <dbReference type="NCBI Taxonomy" id="79923"/>
    <lineage>
        <taxon>Eukaryota</taxon>
        <taxon>Metazoa</taxon>
        <taxon>Spiralia</taxon>
        <taxon>Lophotrochozoa</taxon>
        <taxon>Platyhelminthes</taxon>
        <taxon>Trematoda</taxon>
        <taxon>Digenea</taxon>
        <taxon>Opisthorchiida</taxon>
        <taxon>Opisthorchiata</taxon>
        <taxon>Opisthorchiidae</taxon>
        <taxon>Clonorchis</taxon>
    </lineage>
</organism>
<keyword evidence="2" id="KW-1185">Reference proteome</keyword>